<name>A0ABU3K719_9BACT</name>
<protein>
    <submittedName>
        <fullName evidence="4">M23 family metallopeptidase</fullName>
    </submittedName>
</protein>
<sequence length="479" mass="53220">MNKKIVFYLLALAIVAAYLALVGSIRWGDDIPPTITLERPLELVGPTTPLKIHIEDEGTGLQEISVRLVQNLETFTLAEERFPSHGALSLEGGTQHSYNLDIIPFGDDRLPKRRGVASLVITARDYSWRGFFEGNWTQVNQDFTVKFTPPKLGVLSPPLPIAQGGAGVVFFRVSDDAKHFGVQIGEAFFPGYSIPGDEFNYFSLIVFPHDLPAKTPVQLIADDGLGNNATQDIAIKILPKKWRSRNINISDRFIQQTVLPIIANTEGLEDRGDPLENFLQVNNGLRTTNANQLKELATSSKPEFMWNGGFVQLSNSQVEAAFADHRRYVYQGKVVDTQYHLGFDLAVTRQYPVEAANDGMVVMADYFGIYGNTIVIDHGYGLQSLYAHLSSFDVKKGDYVRKGQMIARSGMTGLAAGDHLHFSLLVHGIQTNPIEWWDPAWVQSHISEHLRKNDPVDPAKLLPGQLPPSPFPYAPPPKF</sequence>
<feature type="domain" description="M23ase beta-sheet core" evidence="3">
    <location>
        <begin position="339"/>
        <end position="433"/>
    </location>
</feature>
<dbReference type="Proteomes" id="UP001250932">
    <property type="component" value="Unassembled WGS sequence"/>
</dbReference>
<accession>A0ABU3K719</accession>
<keyword evidence="1" id="KW-0732">Signal</keyword>
<keyword evidence="5" id="KW-1185">Reference proteome</keyword>
<dbReference type="PANTHER" id="PTHR21666:SF289">
    <property type="entry name" value="L-ALA--D-GLU ENDOPEPTIDASE"/>
    <property type="match status" value="1"/>
</dbReference>
<dbReference type="EMBL" id="JAQOUE010000001">
    <property type="protein sequence ID" value="MDT7042148.1"/>
    <property type="molecule type" value="Genomic_DNA"/>
</dbReference>
<evidence type="ECO:0000256" key="1">
    <source>
        <dbReference type="ARBA" id="ARBA00022729"/>
    </source>
</evidence>
<reference evidence="4 5" key="1">
    <citation type="journal article" date="2023" name="ISME J.">
        <title>Cultivation and genomic characterization of novel and ubiquitous marine nitrite-oxidizing bacteria from the Nitrospirales.</title>
        <authorList>
            <person name="Mueller A.J."/>
            <person name="Daebeler A."/>
            <person name="Herbold C.W."/>
            <person name="Kirkegaard R.H."/>
            <person name="Daims H."/>
        </authorList>
    </citation>
    <scope>NUCLEOTIDE SEQUENCE [LARGE SCALE GENOMIC DNA]</scope>
    <source>
        <strain evidence="4 5">EB</strain>
    </source>
</reference>
<dbReference type="PANTHER" id="PTHR21666">
    <property type="entry name" value="PEPTIDASE-RELATED"/>
    <property type="match status" value="1"/>
</dbReference>
<feature type="compositionally biased region" description="Pro residues" evidence="2">
    <location>
        <begin position="465"/>
        <end position="479"/>
    </location>
</feature>
<dbReference type="SUPFAM" id="SSF51261">
    <property type="entry name" value="Duplicated hybrid motif"/>
    <property type="match status" value="1"/>
</dbReference>
<organism evidence="4 5">
    <name type="scientific">Candidatus Nitronereus thalassa</name>
    <dbReference type="NCBI Taxonomy" id="3020898"/>
    <lineage>
        <taxon>Bacteria</taxon>
        <taxon>Pseudomonadati</taxon>
        <taxon>Nitrospirota</taxon>
        <taxon>Nitrospiria</taxon>
        <taxon>Nitrospirales</taxon>
        <taxon>Nitrospiraceae</taxon>
        <taxon>Candidatus Nitronereus</taxon>
    </lineage>
</organism>
<dbReference type="CDD" id="cd12797">
    <property type="entry name" value="M23_peptidase"/>
    <property type="match status" value="1"/>
</dbReference>
<dbReference type="InterPro" id="IPR016047">
    <property type="entry name" value="M23ase_b-sheet_dom"/>
</dbReference>
<evidence type="ECO:0000313" key="5">
    <source>
        <dbReference type="Proteomes" id="UP001250932"/>
    </source>
</evidence>
<gene>
    <name evidence="4" type="ORF">PPG34_07265</name>
</gene>
<proteinExistence type="predicted"/>
<comment type="caution">
    <text evidence="4">The sequence shown here is derived from an EMBL/GenBank/DDBJ whole genome shotgun (WGS) entry which is preliminary data.</text>
</comment>
<evidence type="ECO:0000259" key="3">
    <source>
        <dbReference type="Pfam" id="PF01551"/>
    </source>
</evidence>
<evidence type="ECO:0000313" key="4">
    <source>
        <dbReference type="EMBL" id="MDT7042148.1"/>
    </source>
</evidence>
<feature type="region of interest" description="Disordered" evidence="2">
    <location>
        <begin position="457"/>
        <end position="479"/>
    </location>
</feature>
<dbReference type="InterPro" id="IPR050570">
    <property type="entry name" value="Cell_wall_metabolism_enzyme"/>
</dbReference>
<evidence type="ECO:0000256" key="2">
    <source>
        <dbReference type="SAM" id="MobiDB-lite"/>
    </source>
</evidence>
<dbReference type="RefSeq" id="WP_313832511.1">
    <property type="nucleotide sequence ID" value="NZ_JAQOUE010000001.1"/>
</dbReference>
<dbReference type="Gene3D" id="2.70.70.10">
    <property type="entry name" value="Glucose Permease (Domain IIA)"/>
    <property type="match status" value="1"/>
</dbReference>
<dbReference type="InterPro" id="IPR011055">
    <property type="entry name" value="Dup_hybrid_motif"/>
</dbReference>
<dbReference type="Pfam" id="PF01551">
    <property type="entry name" value="Peptidase_M23"/>
    <property type="match status" value="1"/>
</dbReference>